<dbReference type="Pfam" id="PF05035">
    <property type="entry name" value="DGOK"/>
    <property type="match status" value="1"/>
</dbReference>
<dbReference type="Gene3D" id="3.30.420.300">
    <property type="entry name" value="2-keto-3-deoxy-galactonokinase, substrate binding domain"/>
    <property type="match status" value="1"/>
</dbReference>
<reference evidence="1 2" key="1">
    <citation type="submission" date="2018-05" db="EMBL/GenBank/DDBJ databases">
        <title>Comparative genomic sequence analysis between strain HN4 and CCM 8460T (Falsochrobactrum ovis) will provide more evidence to prove that HN4 is a new species of Falsochrobactrum.</title>
        <authorList>
            <person name="Lyu W."/>
            <person name="Sun L."/>
            <person name="Yao L."/>
        </authorList>
    </citation>
    <scope>NUCLEOTIDE SEQUENCE [LARGE SCALE GENOMIC DNA]</scope>
    <source>
        <strain evidence="1 2">HN4</strain>
    </source>
</reference>
<comment type="caution">
    <text evidence="1">The sequence shown here is derived from an EMBL/GenBank/DDBJ whole genome shotgun (WGS) entry which is preliminary data.</text>
</comment>
<keyword evidence="2" id="KW-1185">Reference proteome</keyword>
<evidence type="ECO:0000313" key="1">
    <source>
        <dbReference type="EMBL" id="PWL18962.1"/>
    </source>
</evidence>
<accession>A0A316JAR0</accession>
<dbReference type="GO" id="GO:0034194">
    <property type="term" value="P:D-galactonate catabolic process"/>
    <property type="evidence" value="ECO:0007669"/>
    <property type="project" value="InterPro"/>
</dbReference>
<proteinExistence type="predicted"/>
<dbReference type="InterPro" id="IPR042257">
    <property type="entry name" value="DGOK_C"/>
</dbReference>
<dbReference type="AlphaFoldDB" id="A0A316JAR0"/>
<evidence type="ECO:0000313" key="2">
    <source>
        <dbReference type="Proteomes" id="UP000245865"/>
    </source>
</evidence>
<dbReference type="RefSeq" id="WP_109705858.1">
    <property type="nucleotide sequence ID" value="NZ_QGDB01000002.1"/>
</dbReference>
<dbReference type="InterPro" id="IPR007729">
    <property type="entry name" value="DGOK"/>
</dbReference>
<keyword evidence="1" id="KW-0418">Kinase</keyword>
<dbReference type="GO" id="GO:0008671">
    <property type="term" value="F:2-dehydro-3-deoxygalactonokinase activity"/>
    <property type="evidence" value="ECO:0007669"/>
    <property type="project" value="InterPro"/>
</dbReference>
<keyword evidence="1" id="KW-0808">Transferase</keyword>
<dbReference type="Gene3D" id="3.30.420.310">
    <property type="entry name" value="2-keto-3-deoxy-galactonokinase, C-terminal domain"/>
    <property type="match status" value="1"/>
</dbReference>
<dbReference type="EMBL" id="QGDB01000002">
    <property type="protein sequence ID" value="PWL18962.1"/>
    <property type="molecule type" value="Genomic_DNA"/>
</dbReference>
<gene>
    <name evidence="1" type="ORF">DKP76_05835</name>
</gene>
<organism evidence="1 2">
    <name type="scientific">Falsochrobactrum shanghaiense</name>
    <dbReference type="NCBI Taxonomy" id="2201899"/>
    <lineage>
        <taxon>Bacteria</taxon>
        <taxon>Pseudomonadati</taxon>
        <taxon>Pseudomonadota</taxon>
        <taxon>Alphaproteobacteria</taxon>
        <taxon>Hyphomicrobiales</taxon>
        <taxon>Brucellaceae</taxon>
        <taxon>Falsochrobactrum</taxon>
    </lineage>
</organism>
<name>A0A316JAR0_9HYPH</name>
<protein>
    <submittedName>
        <fullName evidence="1">2-dehydro-3-deoxygalactonokinase</fullName>
    </submittedName>
</protein>
<dbReference type="InterPro" id="IPR042258">
    <property type="entry name" value="DGOK_N"/>
</dbReference>
<dbReference type="OrthoDB" id="256574at2"/>
<sequence length="307" mass="32634">MTIPVSPAFVCVVDWGTTSFRLWLLDREGAVLAESRSDEGMMKAAETGFAVVLQKHLAKVEAHPELPVLVCGMAGARQGWVEAPYVAVPATLAGLAQAAGKIEELPRDIRILPGVAQRDPDAPDVMRGEETQLLGLADIGAEQIICMPGTHSKWVEMREGAIHGFTTYMTGELFSVIGKHSILRHTVGDAKGGTEIPPAFLEAASRAMGNPDALTQGLFKLRAGQLLGYSEDGEGAAQLSGLLIGAEIGAALRQYRDMRAPVLISDGRLGLLYEAALKQAGLEPVIVDAGDITRAGLYTLARQIWAA</sequence>
<dbReference type="CDD" id="cd24012">
    <property type="entry name" value="ASKHA_NBD_KDGal-kinase"/>
    <property type="match status" value="1"/>
</dbReference>
<dbReference type="Proteomes" id="UP000245865">
    <property type="component" value="Unassembled WGS sequence"/>
</dbReference>